<organism evidence="3 4">
    <name type="scientific">Elysia marginata</name>
    <dbReference type="NCBI Taxonomy" id="1093978"/>
    <lineage>
        <taxon>Eukaryota</taxon>
        <taxon>Metazoa</taxon>
        <taxon>Spiralia</taxon>
        <taxon>Lophotrochozoa</taxon>
        <taxon>Mollusca</taxon>
        <taxon>Gastropoda</taxon>
        <taxon>Heterobranchia</taxon>
        <taxon>Euthyneura</taxon>
        <taxon>Panpulmonata</taxon>
        <taxon>Sacoglossa</taxon>
        <taxon>Placobranchoidea</taxon>
        <taxon>Plakobranchidae</taxon>
        <taxon>Elysia</taxon>
    </lineage>
</organism>
<evidence type="ECO:0000256" key="1">
    <source>
        <dbReference type="SAM" id="MobiDB-lite"/>
    </source>
</evidence>
<proteinExistence type="predicted"/>
<accession>A0AAV4J827</accession>
<sequence>MENETKPVARAGRGLYGQVPGPSMVPHARQTDTTTSSRSWQAGSHVTLTEFQVWNPLAPTAVSSRLLSVLCFSTYSVYESTVFYLRLITMLGISFYCILSQADPHTRYISLMYSVSGCSTYSVYESTVFYLRLINILGK</sequence>
<reference evidence="3 4" key="1">
    <citation type="journal article" date="2021" name="Elife">
        <title>Chloroplast acquisition without the gene transfer in kleptoplastic sea slugs, Plakobranchus ocellatus.</title>
        <authorList>
            <person name="Maeda T."/>
            <person name="Takahashi S."/>
            <person name="Yoshida T."/>
            <person name="Shimamura S."/>
            <person name="Takaki Y."/>
            <person name="Nagai Y."/>
            <person name="Toyoda A."/>
            <person name="Suzuki Y."/>
            <person name="Arimoto A."/>
            <person name="Ishii H."/>
            <person name="Satoh N."/>
            <person name="Nishiyama T."/>
            <person name="Hasebe M."/>
            <person name="Maruyama T."/>
            <person name="Minagawa J."/>
            <person name="Obokata J."/>
            <person name="Shigenobu S."/>
        </authorList>
    </citation>
    <scope>NUCLEOTIDE SEQUENCE [LARGE SCALE GENOMIC DNA]</scope>
</reference>
<name>A0AAV4J827_9GAST</name>
<feature type="transmembrane region" description="Helical" evidence="2">
    <location>
        <begin position="83"/>
        <end position="102"/>
    </location>
</feature>
<evidence type="ECO:0000256" key="2">
    <source>
        <dbReference type="SAM" id="Phobius"/>
    </source>
</evidence>
<keyword evidence="2" id="KW-0472">Membrane</keyword>
<evidence type="ECO:0000313" key="4">
    <source>
        <dbReference type="Proteomes" id="UP000762676"/>
    </source>
</evidence>
<dbReference type="AlphaFoldDB" id="A0AAV4J827"/>
<dbReference type="Proteomes" id="UP000762676">
    <property type="component" value="Unassembled WGS sequence"/>
</dbReference>
<evidence type="ECO:0000313" key="3">
    <source>
        <dbReference type="EMBL" id="GFS17990.1"/>
    </source>
</evidence>
<keyword evidence="4" id="KW-1185">Reference proteome</keyword>
<feature type="compositionally biased region" description="Polar residues" evidence="1">
    <location>
        <begin position="31"/>
        <end position="41"/>
    </location>
</feature>
<keyword evidence="2" id="KW-1133">Transmembrane helix</keyword>
<feature type="region of interest" description="Disordered" evidence="1">
    <location>
        <begin position="1"/>
        <end position="41"/>
    </location>
</feature>
<protein>
    <submittedName>
        <fullName evidence="3">Uncharacterized protein</fullName>
    </submittedName>
</protein>
<comment type="caution">
    <text evidence="3">The sequence shown here is derived from an EMBL/GenBank/DDBJ whole genome shotgun (WGS) entry which is preliminary data.</text>
</comment>
<dbReference type="EMBL" id="BMAT01006686">
    <property type="protein sequence ID" value="GFS17990.1"/>
    <property type="molecule type" value="Genomic_DNA"/>
</dbReference>
<gene>
    <name evidence="3" type="ORF">ElyMa_003252900</name>
</gene>
<keyword evidence="2" id="KW-0812">Transmembrane</keyword>